<dbReference type="SUPFAM" id="SSF88659">
    <property type="entry name" value="Sigma3 and sigma4 domains of RNA polymerase sigma factors"/>
    <property type="match status" value="1"/>
</dbReference>
<dbReference type="Gene3D" id="1.10.10.10">
    <property type="entry name" value="Winged helix-like DNA-binding domain superfamily/Winged helix DNA-binding domain"/>
    <property type="match status" value="1"/>
</dbReference>
<dbReference type="CDD" id="cd06171">
    <property type="entry name" value="Sigma70_r4"/>
    <property type="match status" value="1"/>
</dbReference>
<dbReference type="Proteomes" id="UP000231157">
    <property type="component" value="Unassembled WGS sequence"/>
</dbReference>
<reference evidence="4" key="1">
    <citation type="submission" date="2017-09" db="EMBL/GenBank/DDBJ databases">
        <title>Depth-based differentiation of microbial function through sediment-hosted aquifers and enrichment of novel symbionts in the deep terrestrial subsurface.</title>
        <authorList>
            <person name="Probst A.J."/>
            <person name="Ladd B."/>
            <person name="Jarett J.K."/>
            <person name="Geller-Mcgrath D.E."/>
            <person name="Sieber C.M.K."/>
            <person name="Emerson J.B."/>
            <person name="Anantharaman K."/>
            <person name="Thomas B.C."/>
            <person name="Malmstrom R."/>
            <person name="Stieglmeier M."/>
            <person name="Klingl A."/>
            <person name="Woyke T."/>
            <person name="Ryan C.M."/>
            <person name="Banfield J.F."/>
        </authorList>
    </citation>
    <scope>NUCLEOTIDE SEQUENCE [LARGE SCALE GENOMIC DNA]</scope>
</reference>
<sequence>MATSKQNSNIASFVNSFIADLDERQREVIKLRYGLGGKEAQTLQAIGNKYSITRERVRQIESMALGALRKKLDDAYAKNFIQTAVNRLKLAGNVEKENLFFAELKKELGDTSADEPFTNSARFILELSGKLGTHRYNHDLDWHPHWHITTDDKKRAHGFISKLISALDSEKEEVLSKDKFDEVFKAVAKASNISESVARNFISISKNFGTNAFDKFGLMKWPEINPKTARDWAYLILKRENKPLHFTDLAKTIAKFRKEKRVNVQTVHNELIKDNRFVLVGRGLYGLREQGLIPGTALEIIKHTLTENGPMHTHEVVATVKKQRLIKEGTILINLQNKKHFKSLPDGRFTLC</sequence>
<feature type="domain" description="HTH HARE-type" evidence="2">
    <location>
        <begin position="227"/>
        <end position="290"/>
    </location>
</feature>
<dbReference type="InterPro" id="IPR007630">
    <property type="entry name" value="RNA_pol_sigma70_r4"/>
</dbReference>
<accession>A0A2H0USE9</accession>
<dbReference type="PRINTS" id="PR00046">
    <property type="entry name" value="SIGMA70FCT"/>
</dbReference>
<evidence type="ECO:0000313" key="3">
    <source>
        <dbReference type="EMBL" id="PIR89311.1"/>
    </source>
</evidence>
<dbReference type="InterPro" id="IPR007759">
    <property type="entry name" value="Asxl_HARE-HTH"/>
</dbReference>
<evidence type="ECO:0000313" key="4">
    <source>
        <dbReference type="Proteomes" id="UP000231157"/>
    </source>
</evidence>
<dbReference type="InterPro" id="IPR036388">
    <property type="entry name" value="WH-like_DNA-bd_sf"/>
</dbReference>
<dbReference type="InterPro" id="IPR013324">
    <property type="entry name" value="RNA_pol_sigma_r3/r4-like"/>
</dbReference>
<evidence type="ECO:0000256" key="1">
    <source>
        <dbReference type="ARBA" id="ARBA00023163"/>
    </source>
</evidence>
<dbReference type="EMBL" id="PFAZ01000001">
    <property type="protein sequence ID" value="PIR89311.1"/>
    <property type="molecule type" value="Genomic_DNA"/>
</dbReference>
<dbReference type="PANTHER" id="PTHR30603">
    <property type="entry name" value="RNA POLYMERASE SIGMA FACTOR RPO"/>
    <property type="match status" value="1"/>
</dbReference>
<comment type="caution">
    <text evidence="3">The sequence shown here is derived from an EMBL/GenBank/DDBJ whole genome shotgun (WGS) entry which is preliminary data.</text>
</comment>
<dbReference type="PROSITE" id="PS51913">
    <property type="entry name" value="HTH_HARE"/>
    <property type="match status" value="1"/>
</dbReference>
<dbReference type="GO" id="GO:0006352">
    <property type="term" value="P:DNA-templated transcription initiation"/>
    <property type="evidence" value="ECO:0007669"/>
    <property type="project" value="InterPro"/>
</dbReference>
<name>A0A2H0USE9_9BACT</name>
<dbReference type="InterPro" id="IPR050239">
    <property type="entry name" value="Sigma-70_RNA_pol_init_factors"/>
</dbReference>
<dbReference type="AlphaFoldDB" id="A0A2H0USE9"/>
<dbReference type="Gene3D" id="1.10.10.1250">
    <property type="entry name" value="RNA polymerase, subunit delta, N-terminal domain"/>
    <property type="match status" value="1"/>
</dbReference>
<dbReference type="Pfam" id="PF04545">
    <property type="entry name" value="Sigma70_r4"/>
    <property type="match status" value="1"/>
</dbReference>
<proteinExistence type="predicted"/>
<protein>
    <recommendedName>
        <fullName evidence="2">HTH HARE-type domain-containing protein</fullName>
    </recommendedName>
</protein>
<keyword evidence="1" id="KW-0804">Transcription</keyword>
<dbReference type="PANTHER" id="PTHR30603:SF60">
    <property type="entry name" value="RNA POLYMERASE SIGMA FACTOR RPOD"/>
    <property type="match status" value="1"/>
</dbReference>
<dbReference type="GO" id="GO:0003700">
    <property type="term" value="F:DNA-binding transcription factor activity"/>
    <property type="evidence" value="ECO:0007669"/>
    <property type="project" value="InterPro"/>
</dbReference>
<gene>
    <name evidence="3" type="ORF">COU07_00215</name>
</gene>
<evidence type="ECO:0000259" key="2">
    <source>
        <dbReference type="PROSITE" id="PS51913"/>
    </source>
</evidence>
<dbReference type="InterPro" id="IPR038087">
    <property type="entry name" value="RNAP_delta_N_dom_sf"/>
</dbReference>
<dbReference type="InterPro" id="IPR000943">
    <property type="entry name" value="RNA_pol_sigma70"/>
</dbReference>
<organism evidence="3 4">
    <name type="scientific">Candidatus Harrisonbacteria bacterium CG10_big_fil_rev_8_21_14_0_10_40_38</name>
    <dbReference type="NCBI Taxonomy" id="1974583"/>
    <lineage>
        <taxon>Bacteria</taxon>
        <taxon>Candidatus Harrisoniibacteriota</taxon>
    </lineage>
</organism>